<gene>
    <name evidence="4" type="ORF">QQX09_09635</name>
</gene>
<evidence type="ECO:0000259" key="1">
    <source>
        <dbReference type="Pfam" id="PF07944"/>
    </source>
</evidence>
<dbReference type="RefSeq" id="WP_301133943.1">
    <property type="nucleotide sequence ID" value="NZ_JAUHPW010000006.1"/>
</dbReference>
<evidence type="ECO:0000313" key="5">
    <source>
        <dbReference type="Proteomes" id="UP001172728"/>
    </source>
</evidence>
<dbReference type="PANTHER" id="PTHR31151:SF0">
    <property type="entry name" value="PROLINE-TRNA LIGASE (DUF1680)"/>
    <property type="match status" value="1"/>
</dbReference>
<dbReference type="InterPro" id="IPR012878">
    <property type="entry name" value="Beta-AFase-like_GH127_cat"/>
</dbReference>
<dbReference type="EMBL" id="JAUHPW010000006">
    <property type="protein sequence ID" value="MDN4476114.1"/>
    <property type="molecule type" value="Genomic_DNA"/>
</dbReference>
<dbReference type="Proteomes" id="UP001172728">
    <property type="component" value="Unassembled WGS sequence"/>
</dbReference>
<dbReference type="InterPro" id="IPR046544">
    <property type="entry name" value="GH146_SB_dom"/>
</dbReference>
<comment type="caution">
    <text evidence="4">The sequence shown here is derived from an EMBL/GenBank/DDBJ whole genome shotgun (WGS) entry which is preliminary data.</text>
</comment>
<dbReference type="InterPro" id="IPR049046">
    <property type="entry name" value="Beta-AFase-like_GH127_middle"/>
</dbReference>
<sequence>MGDLQRCNDPATVPMHGARAFPQGAITLTGGPLLAALERSVETVLAHDADRLLAPYRREAGLPATAEPYGDWESRGLDGHIGGHYLSALSHLYAATRREDIHARLRAMLDGLRECQDAVGTGYLGGTPRGVELGEELRAGRIEAEPFALNGRWVPMYNLHKVLNGLVDAYEVAGQDDALGMAVAWADWWMAISAGLDDAQIETILTAEFGGMNDAFFRLAALTGREDLVAEGRRWSHHLLLDPLLAGEDRLTGLHANTQVPKAVGYARSGADDLTRAAHQFWDEVVHDRTVSIGGHGVREHFHPADDFRAMVLEALGPESCNTFGMLQLTDLFRQESDDLELVDFAERAILNHALTAQHPGHGGFVYFSPLRPAHYRVYSSHGESMWCCVGSGLESHCRYDRFLFSRDGDSPRVEIYEPAVLDWDGIRIEVRADLKASWRVEIDVTAEAPHDRIVRLRIPDWSEGADLSVDGEAIEAAAGVGEVALERRWEGTTRIVLDLRPSLALEGLPDGSPWASFRYGPYVLAHRDGDDALEGMIATGKDAPHVAIGPRHRMIGTPALIGDEIDVAAWGATATVTAWRLDGDAPAQVELYLEPYNGIHDERCTVYLPLGESADEVREMLAELDRDEQEDADVVDVVAPGEQQSEMDHGYVSHLSRIEWINARSWRMAEDWFAYTLKPKAAGPHLVRIRSLVGLPAGGDDAVVRLGGAVVEPVSSVVRNVPLYGDVVEAVYEVSVASEGIEVRFEAGPGGATAGIAGVALMTPSAA</sequence>
<feature type="domain" description="Non-reducing end beta-L-arabinofuranosidase-like GH127 middle" evidence="3">
    <location>
        <begin position="414"/>
        <end position="500"/>
    </location>
</feature>
<organism evidence="4 5">
    <name type="scientific">Demequina litoralis</name>
    <dbReference type="NCBI Taxonomy" id="3051660"/>
    <lineage>
        <taxon>Bacteria</taxon>
        <taxon>Bacillati</taxon>
        <taxon>Actinomycetota</taxon>
        <taxon>Actinomycetes</taxon>
        <taxon>Micrococcales</taxon>
        <taxon>Demequinaceae</taxon>
        <taxon>Demequina</taxon>
    </lineage>
</organism>
<name>A0ABT8GAF1_9MICO</name>
<feature type="domain" description="Non-reducing end beta-L-arabinofuranosidase-like GH127 catalytic" evidence="1">
    <location>
        <begin position="26"/>
        <end position="401"/>
    </location>
</feature>
<dbReference type="SUPFAM" id="SSF48208">
    <property type="entry name" value="Six-hairpin glycosidases"/>
    <property type="match status" value="1"/>
</dbReference>
<dbReference type="PANTHER" id="PTHR31151">
    <property type="entry name" value="PROLINE-TRNA LIGASE (DUF1680)"/>
    <property type="match status" value="1"/>
</dbReference>
<dbReference type="Pfam" id="PF20736">
    <property type="entry name" value="Glyco_hydro127M"/>
    <property type="match status" value="1"/>
</dbReference>
<reference evidence="4" key="1">
    <citation type="submission" date="2023-06" db="EMBL/GenBank/DDBJ databases">
        <title>Sysu t00192.</title>
        <authorList>
            <person name="Gao L."/>
            <person name="Fang B.-Z."/>
            <person name="Li W.-J."/>
        </authorList>
    </citation>
    <scope>NUCLEOTIDE SEQUENCE</scope>
    <source>
        <strain evidence="4">SYSU T00192</strain>
    </source>
</reference>
<dbReference type="GO" id="GO:0016787">
    <property type="term" value="F:hydrolase activity"/>
    <property type="evidence" value="ECO:0007669"/>
    <property type="project" value="UniProtKB-KW"/>
</dbReference>
<dbReference type="Pfam" id="PF20620">
    <property type="entry name" value="DUF6805"/>
    <property type="match status" value="1"/>
</dbReference>
<keyword evidence="4" id="KW-0378">Hydrolase</keyword>
<accession>A0ABT8GAF1</accession>
<keyword evidence="5" id="KW-1185">Reference proteome</keyword>
<evidence type="ECO:0000259" key="2">
    <source>
        <dbReference type="Pfam" id="PF20620"/>
    </source>
</evidence>
<feature type="domain" description="Glycoside hydrolase GH146 substrate-binding" evidence="2">
    <location>
        <begin position="633"/>
        <end position="763"/>
    </location>
</feature>
<protein>
    <submittedName>
        <fullName evidence="4">Glycoside hydrolase family 127 protein</fullName>
    </submittedName>
</protein>
<evidence type="ECO:0000259" key="3">
    <source>
        <dbReference type="Pfam" id="PF20736"/>
    </source>
</evidence>
<dbReference type="Pfam" id="PF07944">
    <property type="entry name" value="Beta-AFase-like_GH127_cat"/>
    <property type="match status" value="1"/>
</dbReference>
<dbReference type="InterPro" id="IPR008928">
    <property type="entry name" value="6-hairpin_glycosidase_sf"/>
</dbReference>
<evidence type="ECO:0000313" key="4">
    <source>
        <dbReference type="EMBL" id="MDN4476114.1"/>
    </source>
</evidence>
<proteinExistence type="predicted"/>